<dbReference type="AlphaFoldDB" id="A2C5S0"/>
<dbReference type="HOGENOM" id="CLU_3315221_0_0_3"/>
<dbReference type="Proteomes" id="UP000002274">
    <property type="component" value="Chromosome"/>
</dbReference>
<reference evidence="1 2" key="1">
    <citation type="journal article" date="2007" name="PLoS Genet.">
        <title>Patterns and implications of gene gain and loss in the evolution of Prochlorococcus.</title>
        <authorList>
            <person name="Kettler G.C."/>
            <person name="Martiny A.C."/>
            <person name="Huang K."/>
            <person name="Zucker J."/>
            <person name="Coleman M.L."/>
            <person name="Rodrigue S."/>
            <person name="Chen F."/>
            <person name="Lapidus A."/>
            <person name="Ferriera S."/>
            <person name="Johnson J."/>
            <person name="Steglich C."/>
            <person name="Church G.M."/>
            <person name="Richardson P."/>
            <person name="Chisholm S.W."/>
        </authorList>
    </citation>
    <scope>NUCLEOTIDE SEQUENCE [LARGE SCALE GENOMIC DNA]</scope>
    <source>
        <strain evidence="1 2">MIT 9303</strain>
    </source>
</reference>
<sequence>MALPSLEEVDLEMVELDVMTKAYENYLGTEMKRALIAKS</sequence>
<organism evidence="1 2">
    <name type="scientific">Prochlorococcus marinus (strain MIT 9303)</name>
    <dbReference type="NCBI Taxonomy" id="59922"/>
    <lineage>
        <taxon>Bacteria</taxon>
        <taxon>Bacillati</taxon>
        <taxon>Cyanobacteriota</taxon>
        <taxon>Cyanophyceae</taxon>
        <taxon>Synechococcales</taxon>
        <taxon>Prochlorococcaceae</taxon>
        <taxon>Prochlorococcus</taxon>
    </lineage>
</organism>
<evidence type="ECO:0000313" key="2">
    <source>
        <dbReference type="Proteomes" id="UP000002274"/>
    </source>
</evidence>
<name>A2C5S0_PROM3</name>
<accession>A2C5S0</accession>
<gene>
    <name evidence="1" type="ordered locus">P9303_00731</name>
</gene>
<dbReference type="EMBL" id="CP000554">
    <property type="protein sequence ID" value="ABM76830.1"/>
    <property type="molecule type" value="Genomic_DNA"/>
</dbReference>
<evidence type="ECO:0000313" key="1">
    <source>
        <dbReference type="EMBL" id="ABM76830.1"/>
    </source>
</evidence>
<dbReference type="KEGG" id="pmf:P9303_00731"/>
<protein>
    <submittedName>
        <fullName evidence="1">Uncharacterized protein</fullName>
    </submittedName>
</protein>
<proteinExistence type="predicted"/>